<evidence type="ECO:0000313" key="16">
    <source>
        <dbReference type="Proteomes" id="UP001147733"/>
    </source>
</evidence>
<dbReference type="SUPFAM" id="SSF51445">
    <property type="entry name" value="(Trans)glycosidases"/>
    <property type="match status" value="1"/>
</dbReference>
<feature type="domain" description="LysM" evidence="13">
    <location>
        <begin position="290"/>
        <end position="335"/>
    </location>
</feature>
<dbReference type="PROSITE" id="PS01095">
    <property type="entry name" value="GH18_1"/>
    <property type="match status" value="1"/>
</dbReference>
<feature type="signal peptide" evidence="12">
    <location>
        <begin position="1"/>
        <end position="19"/>
    </location>
</feature>
<dbReference type="SUPFAM" id="SSF57016">
    <property type="entry name" value="Plant lectins/antimicrobial peptides"/>
    <property type="match status" value="1"/>
</dbReference>
<dbReference type="CDD" id="cd00118">
    <property type="entry name" value="LysM"/>
    <property type="match status" value="1"/>
</dbReference>
<dbReference type="GO" id="GO:0006032">
    <property type="term" value="P:chitin catabolic process"/>
    <property type="evidence" value="ECO:0007669"/>
    <property type="project" value="UniProtKB-KW"/>
</dbReference>
<evidence type="ECO:0000256" key="9">
    <source>
        <dbReference type="ARBA" id="ARBA00023295"/>
    </source>
</evidence>
<dbReference type="Pfam" id="PF00704">
    <property type="entry name" value="Glyco_hydro_18"/>
    <property type="match status" value="1"/>
</dbReference>
<dbReference type="PROSITE" id="PS51910">
    <property type="entry name" value="GH18_2"/>
    <property type="match status" value="1"/>
</dbReference>
<dbReference type="EMBL" id="JAPQKT010000008">
    <property type="protein sequence ID" value="KAJ5222910.1"/>
    <property type="molecule type" value="Genomic_DNA"/>
</dbReference>
<dbReference type="InterPro" id="IPR029070">
    <property type="entry name" value="Chitinase_insertion_sf"/>
</dbReference>
<comment type="caution">
    <text evidence="15">The sequence shown here is derived from an EMBL/GenBank/DDBJ whole genome shotgun (WGS) entry which is preliminary data.</text>
</comment>
<dbReference type="SUPFAM" id="SSF54556">
    <property type="entry name" value="Chitinase insertion domain"/>
    <property type="match status" value="1"/>
</dbReference>
<dbReference type="PANTHER" id="PTHR47700:SF2">
    <property type="entry name" value="CHITINASE"/>
    <property type="match status" value="1"/>
</dbReference>
<keyword evidence="5 11" id="KW-0378">Hydrolase</keyword>
<evidence type="ECO:0000256" key="11">
    <source>
        <dbReference type="RuleBase" id="RU000489"/>
    </source>
</evidence>
<evidence type="ECO:0000259" key="13">
    <source>
        <dbReference type="PROSITE" id="PS51782"/>
    </source>
</evidence>
<gene>
    <name evidence="15" type="ORF">N7469_009150</name>
</gene>
<evidence type="ECO:0000256" key="3">
    <source>
        <dbReference type="ARBA" id="ARBA00012729"/>
    </source>
</evidence>
<evidence type="ECO:0000256" key="10">
    <source>
        <dbReference type="ARBA" id="ARBA00023326"/>
    </source>
</evidence>
<dbReference type="InterPro" id="IPR011583">
    <property type="entry name" value="Chitinase_II/V-like_cat"/>
</dbReference>
<feature type="domain" description="LysM" evidence="13">
    <location>
        <begin position="354"/>
        <end position="402"/>
    </location>
</feature>
<dbReference type="InterPro" id="IPR036861">
    <property type="entry name" value="Endochitinase-like_sf"/>
</dbReference>
<keyword evidence="9 11" id="KW-0326">Glycosidase</keyword>
<proteinExistence type="inferred from homology"/>
<feature type="chain" id="PRO_5040729447" description="chitinase" evidence="12">
    <location>
        <begin position="20"/>
        <end position="1248"/>
    </location>
</feature>
<sequence length="1248" mass="135783">MGLLVHLATLSQLVALVTASSSHIVTDPYIASQWNACPSTCNSGDSSHWDYYSNIRILKTCDEPMLLNFAVHNPIRNQSNPGLLACSLSVDNTLEPTKVQVEAADTKQYTAKDVELEVASRGDEASQYTPHAEAAAKLVKAQFDHAGGENSTIAFGYSNGVALGAYIGSAIERENGIIASFVEQLRKGELSSSGSMMQVCDVTRSSAYTVGVVSEASLDNKEALSAVQEAIATWNSGDCVQGYKNSRKSQTTVGQIIQPSGNSSYISPHAKAHAKRSHSHSGLHSRAKCRTIQLTTEHGCTELAATCGISPADFTKYNPSSTLCGNLKKGQHVCCSAGTRPDFAPKPNKDGTCATYKINNGDRCSEIAAARDITVDDINDWNKKTWGWQGCGNLPPNGHICVSSGDPPMPASVPNAVCGPQVNGTKRPDNWDDISILNPCPLNACCDTWGQCGITHEFCTKTNSTTGAPGTAEKDTNGCISNCGIYIKMNTDSPDEPATLAYYEAFNNQRPCLNLDPQAIMTLEVTGGETGSFAIDFAYSYIHFAFANITEDFQVDVGTVKDEFENFKKLSKPKDPAGDEINQGKVLSFGGWSFSTDLDSYAIFRKGVTDAQRSQFASNVVNFAEDNNLDGLDFDWETFGAPDIPGIPHGDPGDGERYLNFLNEVRDKLPSEKTVSVAVPASYWYLKGFPIKKISDVVDYIVFMTYDLHGQWDWDRPNGSDGCDGGSCLRSHVNQTETALAFAMITKAGVPNNKIFGGVASYGRSFGMADPSCHGPTCKFTGPKSGARPGECTKTAGYIANAEIKEWLDDENEKITTYYDEKSASVISYSENGTWVAYSSKANRTSRLEDWWYNGHFAGTALWALDLTEFVSEDDDGKRLETIYPTNCTRSFHNMDDLEAATGIDDYCMNIYLMQAMSGNLTASLIKYQEILDDDYDKKFGWYEEAVRKSAPLNLQSFLKANDTKYFDCVQSGDTDGHKNHTGKGCVHDRELGISVDVYWSVHDKEQFERDLAAKTGISSKWLRWDMDSETYHDSYSGNEGSTINYGKPWMKKDYTIDNPKDTISKRLPNITAFHENLDFTIGLANYSLYSGDTSDVVDGASTLVFMVSSAVTSMSRVDDIGEDYEEQKIINAILWFVTGVLFLIPGLEEGAELLELGTLAASLRLIGTAGDVGVGVYDVVNIKENGPAAVLGLLLSGAGALSMLKAPEGFANAARARRAISATHIDALGTEVKGGMGQVEKMIKRCY</sequence>
<name>A0A9W9NMU9_PENCI</name>
<dbReference type="SUPFAM" id="SSF54106">
    <property type="entry name" value="LysM domain"/>
    <property type="match status" value="1"/>
</dbReference>
<dbReference type="EC" id="3.2.1.14" evidence="3"/>
<keyword evidence="8" id="KW-0119">Carbohydrate metabolism</keyword>
<evidence type="ECO:0000313" key="15">
    <source>
        <dbReference type="EMBL" id="KAJ5222910.1"/>
    </source>
</evidence>
<keyword evidence="12" id="KW-0732">Signal</keyword>
<dbReference type="InterPro" id="IPR018392">
    <property type="entry name" value="LysM"/>
</dbReference>
<dbReference type="InterPro" id="IPR001579">
    <property type="entry name" value="Glyco_hydro_18_chit_AS"/>
</dbReference>
<dbReference type="InterPro" id="IPR053214">
    <property type="entry name" value="LysM12-like"/>
</dbReference>
<dbReference type="InterPro" id="IPR017853">
    <property type="entry name" value="GH"/>
</dbReference>
<protein>
    <recommendedName>
        <fullName evidence="3">chitinase</fullName>
        <ecNumber evidence="3">3.2.1.14</ecNumber>
    </recommendedName>
</protein>
<dbReference type="CDD" id="cd02878">
    <property type="entry name" value="GH18_zymocin_alpha"/>
    <property type="match status" value="1"/>
</dbReference>
<reference evidence="15" key="1">
    <citation type="submission" date="2022-11" db="EMBL/GenBank/DDBJ databases">
        <authorList>
            <person name="Petersen C."/>
        </authorList>
    </citation>
    <scope>NUCLEOTIDE SEQUENCE</scope>
    <source>
        <strain evidence="15">IBT 23319</strain>
    </source>
</reference>
<dbReference type="SMART" id="SM00636">
    <property type="entry name" value="Glyco_18"/>
    <property type="match status" value="1"/>
</dbReference>
<evidence type="ECO:0000256" key="1">
    <source>
        <dbReference type="ARBA" id="ARBA00000822"/>
    </source>
</evidence>
<evidence type="ECO:0000259" key="14">
    <source>
        <dbReference type="PROSITE" id="PS51910"/>
    </source>
</evidence>
<dbReference type="RefSeq" id="XP_056497833.1">
    <property type="nucleotide sequence ID" value="XM_056648068.1"/>
</dbReference>
<keyword evidence="7" id="KW-0843">Virulence</keyword>
<dbReference type="GO" id="GO:0008843">
    <property type="term" value="F:endochitinase activity"/>
    <property type="evidence" value="ECO:0007669"/>
    <property type="project" value="UniProtKB-EC"/>
</dbReference>
<keyword evidence="10" id="KW-0624">Polysaccharide degradation</keyword>
<comment type="similarity">
    <text evidence="2">Belongs to the glycosyl hydrolase 18 family. Chitinase class V subfamily.</text>
</comment>
<dbReference type="PANTHER" id="PTHR47700">
    <property type="entry name" value="V CHITINASE, PUTATIVE (AFU_ORTHOLOGUE AFUA_6G13720)-RELATED"/>
    <property type="match status" value="1"/>
</dbReference>
<dbReference type="Gene3D" id="3.30.60.10">
    <property type="entry name" value="Endochitinase-like"/>
    <property type="match status" value="1"/>
</dbReference>
<dbReference type="GO" id="GO:0008061">
    <property type="term" value="F:chitin binding"/>
    <property type="evidence" value="ECO:0007669"/>
    <property type="project" value="UniProtKB-KW"/>
</dbReference>
<dbReference type="PROSITE" id="PS51782">
    <property type="entry name" value="LYSM"/>
    <property type="match status" value="2"/>
</dbReference>
<feature type="domain" description="GH18" evidence="14">
    <location>
        <begin position="497"/>
        <end position="878"/>
    </location>
</feature>
<dbReference type="OrthoDB" id="73875at2759"/>
<dbReference type="GeneID" id="81387235"/>
<evidence type="ECO:0000256" key="2">
    <source>
        <dbReference type="ARBA" id="ARBA00008682"/>
    </source>
</evidence>
<evidence type="ECO:0000256" key="6">
    <source>
        <dbReference type="ARBA" id="ARBA00023024"/>
    </source>
</evidence>
<evidence type="ECO:0000256" key="12">
    <source>
        <dbReference type="SAM" id="SignalP"/>
    </source>
</evidence>
<comment type="catalytic activity">
    <reaction evidence="1">
        <text>Random endo-hydrolysis of N-acetyl-beta-D-glucosaminide (1-&gt;4)-beta-linkages in chitin and chitodextrins.</text>
        <dbReference type="EC" id="3.2.1.14"/>
    </reaction>
</comment>
<evidence type="ECO:0000256" key="5">
    <source>
        <dbReference type="ARBA" id="ARBA00022801"/>
    </source>
</evidence>
<dbReference type="Gene3D" id="3.20.20.80">
    <property type="entry name" value="Glycosidases"/>
    <property type="match status" value="1"/>
</dbReference>
<organism evidence="15 16">
    <name type="scientific">Penicillium citrinum</name>
    <dbReference type="NCBI Taxonomy" id="5077"/>
    <lineage>
        <taxon>Eukaryota</taxon>
        <taxon>Fungi</taxon>
        <taxon>Dikarya</taxon>
        <taxon>Ascomycota</taxon>
        <taxon>Pezizomycotina</taxon>
        <taxon>Eurotiomycetes</taxon>
        <taxon>Eurotiomycetidae</taxon>
        <taxon>Eurotiales</taxon>
        <taxon>Aspergillaceae</taxon>
        <taxon>Penicillium</taxon>
    </lineage>
</organism>
<reference evidence="15" key="2">
    <citation type="journal article" date="2023" name="IMA Fungus">
        <title>Comparative genomic study of the Penicillium genus elucidates a diverse pangenome and 15 lateral gene transfer events.</title>
        <authorList>
            <person name="Petersen C."/>
            <person name="Sorensen T."/>
            <person name="Nielsen M.R."/>
            <person name="Sondergaard T.E."/>
            <person name="Sorensen J.L."/>
            <person name="Fitzpatrick D.A."/>
            <person name="Frisvad J.C."/>
            <person name="Nielsen K.L."/>
        </authorList>
    </citation>
    <scope>NUCLEOTIDE SEQUENCE</scope>
    <source>
        <strain evidence="15">IBT 23319</strain>
    </source>
</reference>
<dbReference type="InterPro" id="IPR001223">
    <property type="entry name" value="Glyco_hydro18_cat"/>
</dbReference>
<dbReference type="Proteomes" id="UP001147733">
    <property type="component" value="Unassembled WGS sequence"/>
</dbReference>
<evidence type="ECO:0000256" key="8">
    <source>
        <dbReference type="ARBA" id="ARBA00023277"/>
    </source>
</evidence>
<evidence type="ECO:0000256" key="4">
    <source>
        <dbReference type="ARBA" id="ARBA00022669"/>
    </source>
</evidence>
<dbReference type="AlphaFoldDB" id="A0A9W9NMU9"/>
<keyword evidence="6" id="KW-0146">Chitin degradation</keyword>
<keyword evidence="4" id="KW-0147">Chitin-binding</keyword>
<accession>A0A9W9NMU9</accession>
<evidence type="ECO:0000256" key="7">
    <source>
        <dbReference type="ARBA" id="ARBA00023026"/>
    </source>
</evidence>
<dbReference type="GO" id="GO:0000272">
    <property type="term" value="P:polysaccharide catabolic process"/>
    <property type="evidence" value="ECO:0007669"/>
    <property type="project" value="UniProtKB-KW"/>
</dbReference>
<keyword evidence="16" id="KW-1185">Reference proteome</keyword>
<dbReference type="Gene3D" id="3.10.50.10">
    <property type="match status" value="1"/>
</dbReference>
<dbReference type="CDD" id="cd00035">
    <property type="entry name" value="ChtBD1"/>
    <property type="match status" value="1"/>
</dbReference>
<dbReference type="Gene3D" id="3.10.350.10">
    <property type="entry name" value="LysM domain"/>
    <property type="match status" value="2"/>
</dbReference>
<dbReference type="InterPro" id="IPR036779">
    <property type="entry name" value="LysM_dom_sf"/>
</dbReference>